<comment type="similarity">
    <text evidence="3">Belongs to the class-I pyridoxal-phosphate-dependent aminotransferase family.</text>
</comment>
<dbReference type="Gene3D" id="3.90.1150.10">
    <property type="entry name" value="Aspartate Aminotransferase, domain 1"/>
    <property type="match status" value="1"/>
</dbReference>
<dbReference type="GO" id="GO:0030170">
    <property type="term" value="F:pyridoxal phosphate binding"/>
    <property type="evidence" value="ECO:0007669"/>
    <property type="project" value="InterPro"/>
</dbReference>
<evidence type="ECO:0000313" key="5">
    <source>
        <dbReference type="EMBL" id="QEN07518.1"/>
    </source>
</evidence>
<keyword evidence="2" id="KW-0663">Pyridoxal phosphate</keyword>
<dbReference type="CDD" id="cd00609">
    <property type="entry name" value="AAT_like"/>
    <property type="match status" value="1"/>
</dbReference>
<dbReference type="SUPFAM" id="SSF53383">
    <property type="entry name" value="PLP-dependent transferases"/>
    <property type="match status" value="1"/>
</dbReference>
<organism evidence="5 6">
    <name type="scientific">Oceanispirochaeta crateris</name>
    <dbReference type="NCBI Taxonomy" id="2518645"/>
    <lineage>
        <taxon>Bacteria</taxon>
        <taxon>Pseudomonadati</taxon>
        <taxon>Spirochaetota</taxon>
        <taxon>Spirochaetia</taxon>
        <taxon>Spirochaetales</taxon>
        <taxon>Spirochaetaceae</taxon>
        <taxon>Oceanispirochaeta</taxon>
    </lineage>
</organism>
<dbReference type="KEGG" id="ock:EXM22_05760"/>
<dbReference type="Gene3D" id="3.40.640.10">
    <property type="entry name" value="Type I PLP-dependent aspartate aminotransferase-like (Major domain)"/>
    <property type="match status" value="1"/>
</dbReference>
<evidence type="ECO:0000256" key="2">
    <source>
        <dbReference type="ARBA" id="ARBA00022898"/>
    </source>
</evidence>
<evidence type="ECO:0000256" key="3">
    <source>
        <dbReference type="RuleBase" id="RU000481"/>
    </source>
</evidence>
<dbReference type="PROSITE" id="PS00105">
    <property type="entry name" value="AA_TRANSFER_CLASS_1"/>
    <property type="match status" value="1"/>
</dbReference>
<dbReference type="GO" id="GO:0008483">
    <property type="term" value="F:transaminase activity"/>
    <property type="evidence" value="ECO:0007669"/>
    <property type="project" value="UniProtKB-KW"/>
</dbReference>
<dbReference type="AlphaFoldDB" id="A0A5C1QJM4"/>
<name>A0A5C1QJM4_9SPIO</name>
<evidence type="ECO:0000259" key="4">
    <source>
        <dbReference type="Pfam" id="PF00155"/>
    </source>
</evidence>
<sequence length="374" mass="42607">MLKNYVIIPDNNNDCTRCFNKGERMGSEHGGLNYSELRKLGISPDDVLDFSVSINPDPLPDSVLEDIRNSCIIRYPDSDSGLLKNSIAAYNNIETDSILVVNGTSQGMFLIVSSLLKENQCVAIVEPTYSEYYDACRLKTDNIISVRMTPQESFRISTSRILETVQSKKPALLWLCSPNNPTGSYLNEEDFETIRKACVQEGTLLILDEAYVCFVQEKKRYNPLREGVIVLRSMTKDFSIPGLRLGYILSSPTIIQRIKKWQPEWSISAPAQVAGVAGFRELDYFKNSWRKTTERRDFLKKNLEDLGLTVYDSCSNFFLVEVDDAEALKTHLWKDLILVRDCSSFSLVNTIRIGIRTDEDNHKLIQSFKSYLKK</sequence>
<dbReference type="EC" id="2.6.1.-" evidence="3"/>
<proteinExistence type="inferred from homology"/>
<evidence type="ECO:0000256" key="1">
    <source>
        <dbReference type="ARBA" id="ARBA00001933"/>
    </source>
</evidence>
<dbReference type="InterPro" id="IPR004839">
    <property type="entry name" value="Aminotransferase_I/II_large"/>
</dbReference>
<dbReference type="PANTHER" id="PTHR42885">
    <property type="entry name" value="HISTIDINOL-PHOSPHATE AMINOTRANSFERASE-RELATED"/>
    <property type="match status" value="1"/>
</dbReference>
<comment type="cofactor">
    <cofactor evidence="1 3">
        <name>pyridoxal 5'-phosphate</name>
        <dbReference type="ChEBI" id="CHEBI:597326"/>
    </cofactor>
</comment>
<dbReference type="Pfam" id="PF00155">
    <property type="entry name" value="Aminotran_1_2"/>
    <property type="match status" value="1"/>
</dbReference>
<dbReference type="PANTHER" id="PTHR42885:SF1">
    <property type="entry name" value="THREONINE-PHOSPHATE DECARBOXYLASE"/>
    <property type="match status" value="1"/>
</dbReference>
<reference evidence="5 6" key="1">
    <citation type="submission" date="2019-02" db="EMBL/GenBank/DDBJ databases">
        <title>Complete Genome Sequence and Methylome Analysis of free living Spirochaetas.</title>
        <authorList>
            <person name="Fomenkov A."/>
            <person name="Dubinina G."/>
            <person name="Leshcheva N."/>
            <person name="Mikheeva N."/>
            <person name="Grabovich M."/>
            <person name="Vincze T."/>
            <person name="Roberts R.J."/>
        </authorList>
    </citation>
    <scope>NUCLEOTIDE SEQUENCE [LARGE SCALE GENOMIC DNA]</scope>
    <source>
        <strain evidence="5 6">K2</strain>
    </source>
</reference>
<dbReference type="InterPro" id="IPR015421">
    <property type="entry name" value="PyrdxlP-dep_Trfase_major"/>
</dbReference>
<gene>
    <name evidence="5" type="ORF">EXM22_05760</name>
</gene>
<dbReference type="InterPro" id="IPR015422">
    <property type="entry name" value="PyrdxlP-dep_Trfase_small"/>
</dbReference>
<keyword evidence="6" id="KW-1185">Reference proteome</keyword>
<keyword evidence="3 5" id="KW-0808">Transferase</keyword>
<keyword evidence="3 5" id="KW-0032">Aminotransferase</keyword>
<dbReference type="InterPro" id="IPR004838">
    <property type="entry name" value="NHTrfase_class1_PyrdxlP-BS"/>
</dbReference>
<accession>A0A5C1QJM4</accession>
<dbReference type="InterPro" id="IPR015424">
    <property type="entry name" value="PyrdxlP-dep_Trfase"/>
</dbReference>
<dbReference type="Proteomes" id="UP000324209">
    <property type="component" value="Chromosome"/>
</dbReference>
<protein>
    <recommendedName>
        <fullName evidence="3">Aminotransferase</fullName>
        <ecNumber evidence="3">2.6.1.-</ecNumber>
    </recommendedName>
</protein>
<dbReference type="EMBL" id="CP036150">
    <property type="protein sequence ID" value="QEN07518.1"/>
    <property type="molecule type" value="Genomic_DNA"/>
</dbReference>
<evidence type="ECO:0000313" key="6">
    <source>
        <dbReference type="Proteomes" id="UP000324209"/>
    </source>
</evidence>
<dbReference type="OrthoDB" id="9813612at2"/>
<feature type="domain" description="Aminotransferase class I/classII large" evidence="4">
    <location>
        <begin position="46"/>
        <end position="367"/>
    </location>
</feature>